<organism evidence="1 2">
    <name type="scientific">Strongylus vulgaris</name>
    <name type="common">Blood worm</name>
    <dbReference type="NCBI Taxonomy" id="40348"/>
    <lineage>
        <taxon>Eukaryota</taxon>
        <taxon>Metazoa</taxon>
        <taxon>Ecdysozoa</taxon>
        <taxon>Nematoda</taxon>
        <taxon>Chromadorea</taxon>
        <taxon>Rhabditida</taxon>
        <taxon>Rhabditina</taxon>
        <taxon>Rhabditomorpha</taxon>
        <taxon>Strongyloidea</taxon>
        <taxon>Strongylidae</taxon>
        <taxon>Strongylus</taxon>
    </lineage>
</organism>
<name>A0A3P7IS65_STRVU</name>
<evidence type="ECO:0000313" key="1">
    <source>
        <dbReference type="EMBL" id="VDM68344.1"/>
    </source>
</evidence>
<reference evidence="1 2" key="1">
    <citation type="submission" date="2018-11" db="EMBL/GenBank/DDBJ databases">
        <authorList>
            <consortium name="Pathogen Informatics"/>
        </authorList>
    </citation>
    <scope>NUCLEOTIDE SEQUENCE [LARGE SCALE GENOMIC DNA]</scope>
</reference>
<dbReference type="AlphaFoldDB" id="A0A3P7IS65"/>
<proteinExistence type="predicted"/>
<evidence type="ECO:0000313" key="2">
    <source>
        <dbReference type="Proteomes" id="UP000270094"/>
    </source>
</evidence>
<dbReference type="EMBL" id="UYYB01008494">
    <property type="protein sequence ID" value="VDM68344.1"/>
    <property type="molecule type" value="Genomic_DNA"/>
</dbReference>
<keyword evidence="2" id="KW-1185">Reference proteome</keyword>
<gene>
    <name evidence="1" type="ORF">SVUK_LOCUS3342</name>
</gene>
<protein>
    <submittedName>
        <fullName evidence="1">Uncharacterized protein</fullName>
    </submittedName>
</protein>
<sequence>MTGLTHLFDRMELITKRFYISLFALQHLCQTPLSTGEIPPRILPAEVRAPIQTMKAATASRLDHVSANFLRAGGHRLHGMLAAYLKFQGKDPRPVQNLRTILRRAIGRIFRNAAQDVC</sequence>
<dbReference type="OrthoDB" id="410104at2759"/>
<accession>A0A3P7IS65</accession>
<dbReference type="Proteomes" id="UP000270094">
    <property type="component" value="Unassembled WGS sequence"/>
</dbReference>